<protein>
    <submittedName>
        <fullName evidence="1">Uncharacterized protein</fullName>
    </submittedName>
</protein>
<name>A0A0F9BJL5_9ZZZZ</name>
<dbReference type="AlphaFoldDB" id="A0A0F9BJL5"/>
<reference evidence="1" key="1">
    <citation type="journal article" date="2015" name="Nature">
        <title>Complex archaea that bridge the gap between prokaryotes and eukaryotes.</title>
        <authorList>
            <person name="Spang A."/>
            <person name="Saw J.H."/>
            <person name="Jorgensen S.L."/>
            <person name="Zaremba-Niedzwiedzka K."/>
            <person name="Martijn J."/>
            <person name="Lind A.E."/>
            <person name="van Eijk R."/>
            <person name="Schleper C."/>
            <person name="Guy L."/>
            <person name="Ettema T.J."/>
        </authorList>
    </citation>
    <scope>NUCLEOTIDE SEQUENCE</scope>
</reference>
<gene>
    <name evidence="1" type="ORF">LCGC14_2438960</name>
</gene>
<evidence type="ECO:0000313" key="1">
    <source>
        <dbReference type="EMBL" id="KKL22089.1"/>
    </source>
</evidence>
<proteinExistence type="predicted"/>
<accession>A0A0F9BJL5</accession>
<dbReference type="EMBL" id="LAZR01037482">
    <property type="protein sequence ID" value="KKL22089.1"/>
    <property type="molecule type" value="Genomic_DNA"/>
</dbReference>
<organism evidence="1">
    <name type="scientific">marine sediment metagenome</name>
    <dbReference type="NCBI Taxonomy" id="412755"/>
    <lineage>
        <taxon>unclassified sequences</taxon>
        <taxon>metagenomes</taxon>
        <taxon>ecological metagenomes</taxon>
    </lineage>
</organism>
<comment type="caution">
    <text evidence="1">The sequence shown here is derived from an EMBL/GenBank/DDBJ whole genome shotgun (WGS) entry which is preliminary data.</text>
</comment>
<sequence>MKEPITIKYIARMNDIPSSTVSINVRYLLKLFPEFKKYVVEYRNLQK</sequence>